<organism evidence="1 2">
    <name type="scientific">Encephalitozoon intestinalis (strain ATCC 50506)</name>
    <name type="common">Microsporidian parasite</name>
    <name type="synonym">Septata intestinalis</name>
    <dbReference type="NCBI Taxonomy" id="876142"/>
    <lineage>
        <taxon>Eukaryota</taxon>
        <taxon>Fungi</taxon>
        <taxon>Fungi incertae sedis</taxon>
        <taxon>Microsporidia</taxon>
        <taxon>Unikaryonidae</taxon>
        <taxon>Encephalitozoon</taxon>
    </lineage>
</organism>
<dbReference type="SUPFAM" id="SSF48065">
    <property type="entry name" value="DBL homology domain (DH-domain)"/>
    <property type="match status" value="1"/>
</dbReference>
<dbReference type="KEGG" id="ein:Eint_101100"/>
<dbReference type="GeneID" id="9699501"/>
<dbReference type="VEuPathDB" id="MicrosporidiaDB:Eint_101100"/>
<dbReference type="HOGENOM" id="CLU_330960_0_0_1"/>
<proteinExistence type="predicted"/>
<protein>
    <recommendedName>
        <fullName evidence="3">DH domain-containing protein</fullName>
    </recommendedName>
</protein>
<name>E0S9Q0_ENCIT</name>
<evidence type="ECO:0000313" key="1">
    <source>
        <dbReference type="EMBL" id="ADM12435.1"/>
    </source>
</evidence>
<dbReference type="Proteomes" id="UP000002313">
    <property type="component" value="Chromosome X"/>
</dbReference>
<dbReference type="AlphaFoldDB" id="E0S9Q0"/>
<dbReference type="InterPro" id="IPR035899">
    <property type="entry name" value="DBL_dom_sf"/>
</dbReference>
<evidence type="ECO:0008006" key="3">
    <source>
        <dbReference type="Google" id="ProtNLM"/>
    </source>
</evidence>
<keyword evidence="2" id="KW-1185">Reference proteome</keyword>
<dbReference type="RefSeq" id="XP_003073795.1">
    <property type="nucleotide sequence ID" value="XM_003073749.1"/>
</dbReference>
<dbReference type="OrthoDB" id="2191078at2759"/>
<accession>E0S9Q0</accession>
<dbReference type="EMBL" id="CP001951">
    <property type="protein sequence ID" value="ADM12435.1"/>
    <property type="molecule type" value="Genomic_DNA"/>
</dbReference>
<reference evidence="1 2" key="2">
    <citation type="journal article" date="2012" name="Proc. Natl. Acad. Sci. U.S.A.">
        <title>Gain and loss of multiple functionally related, horizontally transferred genes in the reduced genomes of two microsporidian parasites.</title>
        <authorList>
            <person name="Pombert J.-F."/>
            <person name="Selman M."/>
            <person name="Burki F."/>
            <person name="Bardell F.T."/>
            <person name="Farinelli L."/>
            <person name="Solter L.F."/>
            <person name="Whitman D.W."/>
            <person name="Weiss L.M."/>
            <person name="Corradi N."/>
            <person name="Keeling P.J."/>
        </authorList>
    </citation>
    <scope>NUCLEOTIDE SEQUENCE [LARGE SCALE GENOMIC DNA]</scope>
    <source>
        <strain evidence="1 2">ATCC 50506</strain>
    </source>
</reference>
<evidence type="ECO:0000313" key="2">
    <source>
        <dbReference type="Proteomes" id="UP000002313"/>
    </source>
</evidence>
<dbReference type="Gene3D" id="1.20.900.10">
    <property type="entry name" value="Dbl homology (DH) domain"/>
    <property type="match status" value="1"/>
</dbReference>
<sequence>MEIFANDPFLEEGMCNAPIGTFDKHYRLSRNFIADLVHLGPILVSVAVEKDFSRALVRSVLGFKEYRFYSKHIEECPYFFTVRNSLSRYFVDTIDNWRHVEIAPEQRESSLMGILGSIFSFGAWPLRDESGGGRKKMYDAISSGMMGCPERYSAKEIMNKMAEVRVEYARGVDNEFYTKPIYVDLVCESSKRIPREMLGKRFIDPEDTLSVSSDDLEDIKSPTHSGEKRLRQALLGFLFNEVEYFCQVNGFYLDIVSKARKSEINFEDVFKGFYKVHSFEAGFIESMRDIVEEAGFKMDRILSDPQYFADTMRDNGVGEIKMDDEEILEKVLDSFERHLNGFRCYEDMMLFHEEYIETLEKVRSYDWAPDYRVVNDCFCNCLQRIVRYPILIDDILQNLTFSLHEKRVKKIYAKMTKLINIIDKKKERHDNIRCEQLIREKVEEIPGEVAERKANFLFQLNCEDSNGDPIALFLFREMVIIADREGPSLPIQDPRCGRYFFRHSLRLEDIEIVSFGTTGIKIIGKGSLKGNEMYEMKEVYSDVSIGVMYFSKGSPHSVKWFIEEYHKAGTDSGNGLYASGNVFFRVLKDSEEGGQERKRDLIIYVGDVGLDISSDSNSAHLDLENGAFTTKGQSIQHSINYGKDEIKQKFGEIVGNGVRARKAWMASKDTPGKCPELFAMYRIKLREIVEECGDSSVVEFNGRFSKCNSSTITRKIRVAEGIIRYLSRSLPYVGCRSSGGKYLFSSAGLDRSRLKEEEMVNFLEKALSTEELEDYAFSEYNAEDILYLLMYFIRTSMYTFFRIEDIETLHRTLFVDKIHFLGAVVPKMSNPSFVSSLFETIVTARDKLCIVPTLDMFLVMFSPFQVSEQEMAEIVTKICW</sequence>
<reference evidence="1 2" key="1">
    <citation type="journal article" date="2010" name="Nat. Commun.">
        <title>The complete sequence of the smallest known nuclear genome from the microsporidian Encephalitozoon intestinalis.</title>
        <authorList>
            <person name="Corradi N."/>
            <person name="Pombert J.-F."/>
            <person name="Farinelli L."/>
            <person name="Didier E.S."/>
            <person name="Keeling P.J."/>
        </authorList>
    </citation>
    <scope>NUCLEOTIDE SEQUENCE [LARGE SCALE GENOMIC DNA]</scope>
    <source>
        <strain evidence="1 2">ATCC 50506</strain>
    </source>
</reference>
<gene>
    <name evidence="1" type="ORF">Eint_101100</name>
</gene>